<evidence type="ECO:0000313" key="2">
    <source>
        <dbReference type="EMBL" id="GEC15183.1"/>
    </source>
</evidence>
<name>A0A4Y3W8A3_NITWI</name>
<gene>
    <name evidence="2" type="ORF">NWI01_10750</name>
</gene>
<dbReference type="AlphaFoldDB" id="A0A4Y3W8A3"/>
<protein>
    <recommendedName>
        <fullName evidence="4">Transmembrane protein</fullName>
    </recommendedName>
</protein>
<accession>A0A4Y3W8A3</accession>
<comment type="caution">
    <text evidence="2">The sequence shown here is derived from an EMBL/GenBank/DDBJ whole genome shotgun (WGS) entry which is preliminary data.</text>
</comment>
<feature type="transmembrane region" description="Helical" evidence="1">
    <location>
        <begin position="26"/>
        <end position="52"/>
    </location>
</feature>
<dbReference type="Proteomes" id="UP000318825">
    <property type="component" value="Unassembled WGS sequence"/>
</dbReference>
<organism evidence="2 3">
    <name type="scientific">Nitrobacter winogradskyi</name>
    <name type="common">Nitrobacter agilis</name>
    <dbReference type="NCBI Taxonomy" id="913"/>
    <lineage>
        <taxon>Bacteria</taxon>
        <taxon>Pseudomonadati</taxon>
        <taxon>Pseudomonadota</taxon>
        <taxon>Alphaproteobacteria</taxon>
        <taxon>Hyphomicrobiales</taxon>
        <taxon>Nitrobacteraceae</taxon>
        <taxon>Nitrobacter</taxon>
    </lineage>
</organism>
<evidence type="ECO:0008006" key="4">
    <source>
        <dbReference type="Google" id="ProtNLM"/>
    </source>
</evidence>
<keyword evidence="1" id="KW-0472">Membrane</keyword>
<proteinExistence type="predicted"/>
<evidence type="ECO:0000313" key="3">
    <source>
        <dbReference type="Proteomes" id="UP000318825"/>
    </source>
</evidence>
<dbReference type="EMBL" id="BJNF01000026">
    <property type="protein sequence ID" value="GEC15183.1"/>
    <property type="molecule type" value="Genomic_DNA"/>
</dbReference>
<dbReference type="RefSeq" id="WP_141382918.1">
    <property type="nucleotide sequence ID" value="NZ_BJNF01000026.1"/>
</dbReference>
<keyword evidence="1" id="KW-0812">Transmembrane</keyword>
<reference evidence="2 3" key="1">
    <citation type="submission" date="2019-06" db="EMBL/GenBank/DDBJ databases">
        <title>Whole genome shotgun sequence of Nitrobacter winogradskyi NBRC 14297.</title>
        <authorList>
            <person name="Hosoyama A."/>
            <person name="Uohara A."/>
            <person name="Ohji S."/>
            <person name="Ichikawa N."/>
        </authorList>
    </citation>
    <scope>NUCLEOTIDE SEQUENCE [LARGE SCALE GENOMIC DNA]</scope>
    <source>
        <strain evidence="2 3">NBRC 14297</strain>
    </source>
</reference>
<sequence length="108" mass="11608">MSDDGVGLKNFSLDAWWKVVTAAGPLIIVAAAGGAFSPGVVVGLGLLLFGAVEWSTVHRREAPILDRFSRPIGTHFVVFRRRTSASIALQALAIVLLVFGLAWMIYRA</sequence>
<keyword evidence="1" id="KW-1133">Transmembrane helix</keyword>
<evidence type="ECO:0000256" key="1">
    <source>
        <dbReference type="SAM" id="Phobius"/>
    </source>
</evidence>
<feature type="transmembrane region" description="Helical" evidence="1">
    <location>
        <begin position="87"/>
        <end position="106"/>
    </location>
</feature>